<evidence type="ECO:0000259" key="1">
    <source>
        <dbReference type="Pfam" id="PF03732"/>
    </source>
</evidence>
<feature type="domain" description="Retrotransposon gag" evidence="1">
    <location>
        <begin position="90"/>
        <end position="154"/>
    </location>
</feature>
<reference evidence="2" key="1">
    <citation type="journal article" date="2014" name="Nat. Commun.">
        <title>The emerging biofuel crop Camelina sativa retains a highly undifferentiated hexaploid genome structure.</title>
        <authorList>
            <person name="Kagale S."/>
            <person name="Koh C."/>
            <person name="Nixon J."/>
            <person name="Bollina V."/>
            <person name="Clarke W.E."/>
            <person name="Tuteja R."/>
            <person name="Spillane C."/>
            <person name="Robinson S.J."/>
            <person name="Links M.G."/>
            <person name="Clarke C."/>
            <person name="Higgins E.E."/>
            <person name="Huebert T."/>
            <person name="Sharpe A.G."/>
            <person name="Parkin I.A."/>
        </authorList>
    </citation>
    <scope>NUCLEOTIDE SEQUENCE [LARGE SCALE GENOMIC DNA]</scope>
    <source>
        <strain evidence="2">cv. DH55</strain>
    </source>
</reference>
<dbReference type="GeneID" id="104728362"/>
<gene>
    <name evidence="3" type="primary">LOC104728362</name>
</gene>
<keyword evidence="2" id="KW-1185">Reference proteome</keyword>
<protein>
    <submittedName>
        <fullName evidence="3">Uncharacterized protein LOC104728362</fullName>
    </submittedName>
</protein>
<sequence>MEEAINRLTEAVTAGREGGGAAVRGNHRHVGQEQQLQPVNRGENLNPFSQGRTVKLEFPRFKGGDPTAWISKVKQYFDYNHTLEDQKVGFASYHLEDEANEWWQATSKALREDGINIAWPIFEEELWVRFGPVYGEDFDEALSKIQQTGTLQEYQ</sequence>
<evidence type="ECO:0000313" key="2">
    <source>
        <dbReference type="Proteomes" id="UP000694864"/>
    </source>
</evidence>
<accession>A0ABM0USP2</accession>
<dbReference type="Proteomes" id="UP000694864">
    <property type="component" value="Chromosome 11"/>
</dbReference>
<organism evidence="2 3">
    <name type="scientific">Camelina sativa</name>
    <name type="common">False flax</name>
    <name type="synonym">Myagrum sativum</name>
    <dbReference type="NCBI Taxonomy" id="90675"/>
    <lineage>
        <taxon>Eukaryota</taxon>
        <taxon>Viridiplantae</taxon>
        <taxon>Streptophyta</taxon>
        <taxon>Embryophyta</taxon>
        <taxon>Tracheophyta</taxon>
        <taxon>Spermatophyta</taxon>
        <taxon>Magnoliopsida</taxon>
        <taxon>eudicotyledons</taxon>
        <taxon>Gunneridae</taxon>
        <taxon>Pentapetalae</taxon>
        <taxon>rosids</taxon>
        <taxon>malvids</taxon>
        <taxon>Brassicales</taxon>
        <taxon>Brassicaceae</taxon>
        <taxon>Camelineae</taxon>
        <taxon>Camelina</taxon>
    </lineage>
</organism>
<proteinExistence type="predicted"/>
<name>A0ABM0USP2_CAMSA</name>
<reference evidence="3" key="2">
    <citation type="submission" date="2025-08" db="UniProtKB">
        <authorList>
            <consortium name="RefSeq"/>
        </authorList>
    </citation>
    <scope>IDENTIFICATION</scope>
    <source>
        <tissue evidence="3">Leaf</tissue>
    </source>
</reference>
<dbReference type="InterPro" id="IPR005162">
    <property type="entry name" value="Retrotrans_gag_dom"/>
</dbReference>
<evidence type="ECO:0000313" key="3">
    <source>
        <dbReference type="RefSeq" id="XP_010445653.1"/>
    </source>
</evidence>
<dbReference type="Pfam" id="PF03732">
    <property type="entry name" value="Retrotrans_gag"/>
    <property type="match status" value="1"/>
</dbReference>
<dbReference type="RefSeq" id="XP_010445653.1">
    <property type="nucleotide sequence ID" value="XM_010447351.1"/>
</dbReference>